<evidence type="ECO:0000313" key="2">
    <source>
        <dbReference type="Proteomes" id="UP001146120"/>
    </source>
</evidence>
<comment type="caution">
    <text evidence="1">The sequence shown here is derived from an EMBL/GenBank/DDBJ whole genome shotgun (WGS) entry which is preliminary data.</text>
</comment>
<protein>
    <recommendedName>
        <fullName evidence="3">Chromo domain-containing protein</fullName>
    </recommendedName>
</protein>
<gene>
    <name evidence="1" type="ORF">N0F65_010570</name>
</gene>
<name>A0AAV2ZEN0_9STRA</name>
<dbReference type="Gene3D" id="2.40.50.40">
    <property type="match status" value="1"/>
</dbReference>
<keyword evidence="2" id="KW-1185">Reference proteome</keyword>
<reference evidence="1" key="1">
    <citation type="submission" date="2022-11" db="EMBL/GenBank/DDBJ databases">
        <authorList>
            <person name="Morgan W.R."/>
            <person name="Tartar A."/>
        </authorList>
    </citation>
    <scope>NUCLEOTIDE SEQUENCE</scope>
    <source>
        <strain evidence="1">ARSEF 373</strain>
    </source>
</reference>
<dbReference type="AlphaFoldDB" id="A0AAV2ZEN0"/>
<dbReference type="SUPFAM" id="SSF54160">
    <property type="entry name" value="Chromo domain-like"/>
    <property type="match status" value="1"/>
</dbReference>
<evidence type="ECO:0008006" key="3">
    <source>
        <dbReference type="Google" id="ProtNLM"/>
    </source>
</evidence>
<dbReference type="EMBL" id="DAKRPA010000013">
    <property type="protein sequence ID" value="DBA03917.1"/>
    <property type="molecule type" value="Genomic_DNA"/>
</dbReference>
<evidence type="ECO:0000313" key="1">
    <source>
        <dbReference type="EMBL" id="DBA03917.1"/>
    </source>
</evidence>
<dbReference type="Proteomes" id="UP001146120">
    <property type="component" value="Unassembled WGS sequence"/>
</dbReference>
<accession>A0AAV2ZEN0</accession>
<organism evidence="1 2">
    <name type="scientific">Lagenidium giganteum</name>
    <dbReference type="NCBI Taxonomy" id="4803"/>
    <lineage>
        <taxon>Eukaryota</taxon>
        <taxon>Sar</taxon>
        <taxon>Stramenopiles</taxon>
        <taxon>Oomycota</taxon>
        <taxon>Peronosporomycetes</taxon>
        <taxon>Pythiales</taxon>
        <taxon>Pythiaceae</taxon>
    </lineage>
</organism>
<dbReference type="InterPro" id="IPR016197">
    <property type="entry name" value="Chromo-like_dom_sf"/>
</dbReference>
<reference evidence="1" key="2">
    <citation type="journal article" date="2023" name="Microbiol Resour">
        <title>Decontamination and Annotation of the Draft Genome Sequence of the Oomycete Lagenidium giganteum ARSEF 373.</title>
        <authorList>
            <person name="Morgan W.R."/>
            <person name="Tartar A."/>
        </authorList>
    </citation>
    <scope>NUCLEOTIDE SEQUENCE</scope>
    <source>
        <strain evidence="1">ARSEF 373</strain>
    </source>
</reference>
<sequence>MDVESIKDHRYNDSTEQWELRVAWKGLEEIEYLRETIQDLQRDTPVMVREYVAQHGTQDLIEFIELQ</sequence>
<proteinExistence type="predicted"/>